<keyword evidence="3" id="KW-1185">Reference proteome</keyword>
<feature type="compositionally biased region" description="Basic and acidic residues" evidence="1">
    <location>
        <begin position="532"/>
        <end position="543"/>
    </location>
</feature>
<protein>
    <recommendedName>
        <fullName evidence="4">Protein kinase domain-containing protein</fullName>
    </recommendedName>
</protein>
<feature type="compositionally biased region" description="Basic and acidic residues" evidence="1">
    <location>
        <begin position="587"/>
        <end position="597"/>
    </location>
</feature>
<feature type="compositionally biased region" description="Acidic residues" evidence="1">
    <location>
        <begin position="566"/>
        <end position="579"/>
    </location>
</feature>
<dbReference type="EMBL" id="JARKIB010000376">
    <property type="protein sequence ID" value="KAJ7712144.1"/>
    <property type="molecule type" value="Genomic_DNA"/>
</dbReference>
<organism evidence="2 3">
    <name type="scientific">Mycena metata</name>
    <dbReference type="NCBI Taxonomy" id="1033252"/>
    <lineage>
        <taxon>Eukaryota</taxon>
        <taxon>Fungi</taxon>
        <taxon>Dikarya</taxon>
        <taxon>Basidiomycota</taxon>
        <taxon>Agaricomycotina</taxon>
        <taxon>Agaricomycetes</taxon>
        <taxon>Agaricomycetidae</taxon>
        <taxon>Agaricales</taxon>
        <taxon>Marasmiineae</taxon>
        <taxon>Mycenaceae</taxon>
        <taxon>Mycena</taxon>
    </lineage>
</organism>
<evidence type="ECO:0008006" key="4">
    <source>
        <dbReference type="Google" id="ProtNLM"/>
    </source>
</evidence>
<sequence length="854" mass="94696">MDTGTYSDDEHTPPSSPDDPIYTSFGGGMFAGSQYFSINGGTFNNNHYHPPPAKAPNFRTVPMGDIDLQQEAVVNEKSGVIDRRLGHKRRGVRRVYSAKIDGRNTDLTVAMYEGDGAKEDWRRDVEMYMTLRHPNIIQMYGTASSGAMYATIFHGGATFAFSARPGGSHVEVLDLIPLHLVASASPIMKVYISACYVTEWEKVGNYVAKSPYSRESSEVDLRIRSTLWIRRSNGRLCVDFSPQPDGKNEGNVTFRNLYPREYHPPVSPSLDPTTQEAAAIHSLTLEEYHEICVFTLNRYRSSSVSSSTTISPGAVFLFPQNGQLEEGAEIAYLPGQQSSGGNWYLGEEGLNAVFMENDWTRFHAKDVCNRVLAYALDSPFNYWTTWLTQANYIFSRLRITSNLEYYVAVYRVDFRITIGNTRKDSPPGYLFLCPTTDFQTEPASFRWPDCPAYWSLDPLGVDRLSMEAATQLGFPGFKLTTKWEGASWDTSVYAGLRQFHQAKGFDPESQDVARHLGRPLYKFSREVDSPFAHVEEDWSHDGTDEGETDDEFEDAQSSVEVKQDGDESTEDSDANEDEGLLNFSTEPCEKNTAEARQEPICSTDQDPNPAELRVPSAGVTVANTFNQQWSPTSPLLLALVFSLLTYFHTLKNARILLVANTSELALSTLAAAFALFVTLRRTLNLEAKVNQQWSQELGAAGRLTIQSVLGCCGYFSPFVEATLWVGAGAYWCVLPSNLVLHLVLTMAAGLLCSNHVTYRFGKGMMPKAYRLSREAMAAIMEQYASAQIPPNPFSPNPTPAASASDLNLAGPRPHQHEEGDGYSYGYGGVEEGDERGAGGQHAKYESLDIGAARF</sequence>
<name>A0AAD7MDS0_9AGAR</name>
<feature type="region of interest" description="Disordered" evidence="1">
    <location>
        <begin position="532"/>
        <end position="609"/>
    </location>
</feature>
<feature type="region of interest" description="Disordered" evidence="1">
    <location>
        <begin position="1"/>
        <end position="24"/>
    </location>
</feature>
<dbReference type="Gene3D" id="3.30.200.20">
    <property type="entry name" value="Phosphorylase Kinase, domain 1"/>
    <property type="match status" value="1"/>
</dbReference>
<comment type="caution">
    <text evidence="2">The sequence shown here is derived from an EMBL/GenBank/DDBJ whole genome shotgun (WGS) entry which is preliminary data.</text>
</comment>
<accession>A0AAD7MDS0</accession>
<proteinExistence type="predicted"/>
<feature type="compositionally biased region" description="Acidic residues" evidence="1">
    <location>
        <begin position="544"/>
        <end position="554"/>
    </location>
</feature>
<dbReference type="Proteomes" id="UP001215598">
    <property type="component" value="Unassembled WGS sequence"/>
</dbReference>
<evidence type="ECO:0000313" key="2">
    <source>
        <dbReference type="EMBL" id="KAJ7712144.1"/>
    </source>
</evidence>
<evidence type="ECO:0000313" key="3">
    <source>
        <dbReference type="Proteomes" id="UP001215598"/>
    </source>
</evidence>
<feature type="region of interest" description="Disordered" evidence="1">
    <location>
        <begin position="790"/>
        <end position="854"/>
    </location>
</feature>
<gene>
    <name evidence="2" type="ORF">B0H16DRAFT_1744491</name>
</gene>
<dbReference type="AlphaFoldDB" id="A0AAD7MDS0"/>
<evidence type="ECO:0000256" key="1">
    <source>
        <dbReference type="SAM" id="MobiDB-lite"/>
    </source>
</evidence>
<reference evidence="2" key="1">
    <citation type="submission" date="2023-03" db="EMBL/GenBank/DDBJ databases">
        <title>Massive genome expansion in bonnet fungi (Mycena s.s.) driven by repeated elements and novel gene families across ecological guilds.</title>
        <authorList>
            <consortium name="Lawrence Berkeley National Laboratory"/>
            <person name="Harder C.B."/>
            <person name="Miyauchi S."/>
            <person name="Viragh M."/>
            <person name="Kuo A."/>
            <person name="Thoen E."/>
            <person name="Andreopoulos B."/>
            <person name="Lu D."/>
            <person name="Skrede I."/>
            <person name="Drula E."/>
            <person name="Henrissat B."/>
            <person name="Morin E."/>
            <person name="Kohler A."/>
            <person name="Barry K."/>
            <person name="LaButti K."/>
            <person name="Morin E."/>
            <person name="Salamov A."/>
            <person name="Lipzen A."/>
            <person name="Mereny Z."/>
            <person name="Hegedus B."/>
            <person name="Baldrian P."/>
            <person name="Stursova M."/>
            <person name="Weitz H."/>
            <person name="Taylor A."/>
            <person name="Grigoriev I.V."/>
            <person name="Nagy L.G."/>
            <person name="Martin F."/>
            <person name="Kauserud H."/>
        </authorList>
    </citation>
    <scope>NUCLEOTIDE SEQUENCE</scope>
    <source>
        <strain evidence="2">CBHHK182m</strain>
    </source>
</reference>